<organism evidence="3 4">
    <name type="scientific">Acinetobacter bereziniae</name>
    <name type="common">Acinetobacter genomosp. 10</name>
    <dbReference type="NCBI Taxonomy" id="106648"/>
    <lineage>
        <taxon>Bacteria</taxon>
        <taxon>Pseudomonadati</taxon>
        <taxon>Pseudomonadota</taxon>
        <taxon>Gammaproteobacteria</taxon>
        <taxon>Moraxellales</taxon>
        <taxon>Moraxellaceae</taxon>
        <taxon>Acinetobacter</taxon>
    </lineage>
</organism>
<reference evidence="4" key="1">
    <citation type="journal article" date="2020" name="MBio">
        <title>Horizontal gene transfer to a defensive symbiont with a reduced genome amongst a multipartite beetle microbiome.</title>
        <authorList>
            <person name="Waterworth S.C."/>
            <person name="Florez L.V."/>
            <person name="Rees E.R."/>
            <person name="Hertweck C."/>
            <person name="Kaltenpoth M."/>
            <person name="Kwan J.C."/>
        </authorList>
    </citation>
    <scope>NUCLEOTIDE SEQUENCE [LARGE SCALE GENOMIC DNA]</scope>
</reference>
<evidence type="ECO:0000259" key="2">
    <source>
        <dbReference type="Pfam" id="PF00171"/>
    </source>
</evidence>
<dbReference type="InterPro" id="IPR016161">
    <property type="entry name" value="Ald_DH/histidinol_DH"/>
</dbReference>
<dbReference type="Gene3D" id="3.40.309.10">
    <property type="entry name" value="Aldehyde Dehydrogenase, Chain A, domain 2"/>
    <property type="match status" value="1"/>
</dbReference>
<evidence type="ECO:0000313" key="3">
    <source>
        <dbReference type="EMBL" id="KAF1018027.1"/>
    </source>
</evidence>
<dbReference type="InterPro" id="IPR016162">
    <property type="entry name" value="Ald_DH_N"/>
</dbReference>
<dbReference type="GO" id="GO:0016620">
    <property type="term" value="F:oxidoreductase activity, acting on the aldehyde or oxo group of donors, NAD or NADP as acceptor"/>
    <property type="evidence" value="ECO:0007669"/>
    <property type="project" value="InterPro"/>
</dbReference>
<feature type="domain" description="Aldehyde dehydrogenase" evidence="2">
    <location>
        <begin position="2"/>
        <end position="108"/>
    </location>
</feature>
<comment type="caution">
    <text evidence="3">The sequence shown here is derived from an EMBL/GenBank/DDBJ whole genome shotgun (WGS) entry which is preliminary data.</text>
</comment>
<dbReference type="InterPro" id="IPR015590">
    <property type="entry name" value="Aldehyde_DH_dom"/>
</dbReference>
<dbReference type="SUPFAM" id="SSF53720">
    <property type="entry name" value="ALDH-like"/>
    <property type="match status" value="1"/>
</dbReference>
<dbReference type="Proteomes" id="UP000490535">
    <property type="component" value="Unassembled WGS sequence"/>
</dbReference>
<name>A0A833P9C1_ACIBZ</name>
<protein>
    <submittedName>
        <fullName evidence="3">NADP/NAD-dependent aldehyde dehydrogenase PuuC</fullName>
    </submittedName>
</protein>
<gene>
    <name evidence="3" type="primary">puuC_1</name>
    <name evidence="3" type="ORF">GAK29_04372</name>
</gene>
<keyword evidence="1" id="KW-0560">Oxidoreductase</keyword>
<evidence type="ECO:0000256" key="1">
    <source>
        <dbReference type="ARBA" id="ARBA00023002"/>
    </source>
</evidence>
<sequence length="115" mass="12405">MVDGVKATDTLFQEEVFGPVLAVTTFNTIEEAIALANNTIYGLAGSVYTSNLRHAIKLARAIQAGVVTVNCFDEGDITTPFGGYKASGFGGRDKSIWAHDQYTELKTIWIDVSEA</sequence>
<dbReference type="EMBL" id="WNDP01000189">
    <property type="protein sequence ID" value="KAF1018027.1"/>
    <property type="molecule type" value="Genomic_DNA"/>
</dbReference>
<evidence type="ECO:0000313" key="4">
    <source>
        <dbReference type="Proteomes" id="UP000490535"/>
    </source>
</evidence>
<dbReference type="PANTHER" id="PTHR11699">
    <property type="entry name" value="ALDEHYDE DEHYDROGENASE-RELATED"/>
    <property type="match status" value="1"/>
</dbReference>
<dbReference type="InterPro" id="IPR016163">
    <property type="entry name" value="Ald_DH_C"/>
</dbReference>
<dbReference type="Gene3D" id="3.40.605.10">
    <property type="entry name" value="Aldehyde Dehydrogenase, Chain A, domain 1"/>
    <property type="match status" value="1"/>
</dbReference>
<dbReference type="AlphaFoldDB" id="A0A833P9C1"/>
<dbReference type="Pfam" id="PF00171">
    <property type="entry name" value="Aldedh"/>
    <property type="match status" value="1"/>
</dbReference>
<proteinExistence type="predicted"/>
<accession>A0A833P9C1</accession>